<protein>
    <submittedName>
        <fullName evidence="10">Unannotated protein</fullName>
    </submittedName>
</protein>
<proteinExistence type="predicted"/>
<evidence type="ECO:0000256" key="5">
    <source>
        <dbReference type="ARBA" id="ARBA00022989"/>
    </source>
</evidence>
<feature type="transmembrane region" description="Helical" evidence="8">
    <location>
        <begin position="6"/>
        <end position="24"/>
    </location>
</feature>
<evidence type="ECO:0000256" key="4">
    <source>
        <dbReference type="ARBA" id="ARBA00022746"/>
    </source>
</evidence>
<evidence type="ECO:0000259" key="9">
    <source>
        <dbReference type="Pfam" id="PF18916"/>
    </source>
</evidence>
<dbReference type="AlphaFoldDB" id="A0A6J6DF67"/>
<dbReference type="GO" id="GO:0016120">
    <property type="term" value="P:carotene biosynthetic process"/>
    <property type="evidence" value="ECO:0007669"/>
    <property type="project" value="UniProtKB-ARBA"/>
</dbReference>
<reference evidence="10" key="1">
    <citation type="submission" date="2020-05" db="EMBL/GenBank/DDBJ databases">
        <authorList>
            <person name="Chiriac C."/>
            <person name="Salcher M."/>
            <person name="Ghai R."/>
            <person name="Kavagutti S V."/>
        </authorList>
    </citation>
    <scope>NUCLEOTIDE SEQUENCE</scope>
</reference>
<evidence type="ECO:0000313" key="10">
    <source>
        <dbReference type="EMBL" id="CAB4560028.1"/>
    </source>
</evidence>
<sequence length="105" mass="11874">MTYTEITSLALIIVVLVDIFVFKTSMLTTRGFWASYAIVLPFQLLTNWWLTSNEIVIYSPDAIIGLRVAGAPIEDLLFGFAMMVGFLSFWVYRNERRAAIASASR</sequence>
<keyword evidence="6 8" id="KW-0472">Membrane</keyword>
<evidence type="ECO:0000256" key="2">
    <source>
        <dbReference type="ARBA" id="ARBA00004829"/>
    </source>
</evidence>
<evidence type="ECO:0000256" key="3">
    <source>
        <dbReference type="ARBA" id="ARBA00022692"/>
    </source>
</evidence>
<feature type="transmembrane region" description="Helical" evidence="8">
    <location>
        <begin position="76"/>
        <end position="92"/>
    </location>
</feature>
<comment type="pathway">
    <text evidence="2">Carotenoid biosynthesis.</text>
</comment>
<feature type="domain" description="Lycopene cyclase" evidence="9">
    <location>
        <begin position="2"/>
        <end position="88"/>
    </location>
</feature>
<feature type="transmembrane region" description="Helical" evidence="8">
    <location>
        <begin position="31"/>
        <end position="50"/>
    </location>
</feature>
<keyword evidence="4" id="KW-0125">Carotenoid biosynthesis</keyword>
<dbReference type="GO" id="GO:0016872">
    <property type="term" value="F:intramolecular lyase activity"/>
    <property type="evidence" value="ECO:0007669"/>
    <property type="project" value="InterPro"/>
</dbReference>
<evidence type="ECO:0000256" key="1">
    <source>
        <dbReference type="ARBA" id="ARBA00004141"/>
    </source>
</evidence>
<evidence type="ECO:0000256" key="6">
    <source>
        <dbReference type="ARBA" id="ARBA00023136"/>
    </source>
</evidence>
<dbReference type="EMBL" id="CAEZTJ010000006">
    <property type="protein sequence ID" value="CAB4560028.1"/>
    <property type="molecule type" value="Genomic_DNA"/>
</dbReference>
<keyword evidence="5 8" id="KW-1133">Transmembrane helix</keyword>
<dbReference type="InterPro" id="IPR017825">
    <property type="entry name" value="Lycopene_cyclase_dom"/>
</dbReference>
<evidence type="ECO:0000256" key="7">
    <source>
        <dbReference type="ARBA" id="ARBA00023235"/>
    </source>
</evidence>
<keyword evidence="7" id="KW-0413">Isomerase</keyword>
<keyword evidence="3 8" id="KW-0812">Transmembrane</keyword>
<accession>A0A6J6DF67</accession>
<evidence type="ECO:0000256" key="8">
    <source>
        <dbReference type="SAM" id="Phobius"/>
    </source>
</evidence>
<comment type="subcellular location">
    <subcellularLocation>
        <location evidence="1">Membrane</location>
        <topology evidence="1">Multi-pass membrane protein</topology>
    </subcellularLocation>
</comment>
<dbReference type="GO" id="GO:0016117">
    <property type="term" value="P:carotenoid biosynthetic process"/>
    <property type="evidence" value="ECO:0007669"/>
    <property type="project" value="UniProtKB-KW"/>
</dbReference>
<dbReference type="NCBIfam" id="TIGR03462">
    <property type="entry name" value="CarR_dom_SF"/>
    <property type="match status" value="1"/>
</dbReference>
<dbReference type="GO" id="GO:0045436">
    <property type="term" value="F:lycopene beta cyclase activity"/>
    <property type="evidence" value="ECO:0007669"/>
    <property type="project" value="UniProtKB-ARBA"/>
</dbReference>
<dbReference type="Pfam" id="PF18916">
    <property type="entry name" value="Lycopene_cyc"/>
    <property type="match status" value="1"/>
</dbReference>
<dbReference type="GO" id="GO:0016020">
    <property type="term" value="C:membrane"/>
    <property type="evidence" value="ECO:0007669"/>
    <property type="project" value="UniProtKB-SubCell"/>
</dbReference>
<name>A0A6J6DF67_9ZZZZ</name>
<organism evidence="10">
    <name type="scientific">freshwater metagenome</name>
    <dbReference type="NCBI Taxonomy" id="449393"/>
    <lineage>
        <taxon>unclassified sequences</taxon>
        <taxon>metagenomes</taxon>
        <taxon>ecological metagenomes</taxon>
    </lineage>
</organism>
<gene>
    <name evidence="10" type="ORF">UFOPK1650_00103</name>
</gene>